<dbReference type="PANTHER" id="PTHR11200:SF300">
    <property type="entry name" value="TYPE II INOSITOL 1,4,5-TRISPHOSPHATE 5-PHOSPHATASE"/>
    <property type="match status" value="1"/>
</dbReference>
<dbReference type="GO" id="GO:0007165">
    <property type="term" value="P:signal transduction"/>
    <property type="evidence" value="ECO:0007669"/>
    <property type="project" value="InterPro"/>
</dbReference>
<dbReference type="InterPro" id="IPR008936">
    <property type="entry name" value="Rho_GTPase_activation_prot"/>
</dbReference>
<evidence type="ECO:0000313" key="8">
    <source>
        <dbReference type="Proteomes" id="UP000305948"/>
    </source>
</evidence>
<accession>A0A5C3N5G9</accession>
<dbReference type="AlphaFoldDB" id="A0A5C3N5G9"/>
<feature type="compositionally biased region" description="Low complexity" evidence="5">
    <location>
        <begin position="242"/>
        <end position="259"/>
    </location>
</feature>
<dbReference type="GO" id="GO:0046856">
    <property type="term" value="P:phosphatidylinositol dephosphorylation"/>
    <property type="evidence" value="ECO:0007669"/>
    <property type="project" value="InterPro"/>
</dbReference>
<evidence type="ECO:0000256" key="5">
    <source>
        <dbReference type="SAM" id="MobiDB-lite"/>
    </source>
</evidence>
<evidence type="ECO:0000256" key="2">
    <source>
        <dbReference type="ARBA" id="ARBA00004580"/>
    </source>
</evidence>
<dbReference type="PROSITE" id="PS50238">
    <property type="entry name" value="RHOGAP"/>
    <property type="match status" value="1"/>
</dbReference>
<dbReference type="InterPro" id="IPR013783">
    <property type="entry name" value="Ig-like_fold"/>
</dbReference>
<proteinExistence type="predicted"/>
<dbReference type="InterPro" id="IPR000198">
    <property type="entry name" value="RhoGAP_dom"/>
</dbReference>
<keyword evidence="3" id="KW-0967">Endosome</keyword>
<dbReference type="PANTHER" id="PTHR11200">
    <property type="entry name" value="INOSITOL 5-PHOSPHATASE"/>
    <property type="match status" value="1"/>
</dbReference>
<protein>
    <submittedName>
        <fullName evidence="7">DNase I-like protein</fullName>
    </submittedName>
</protein>
<dbReference type="Gene3D" id="2.60.40.10">
    <property type="entry name" value="Immunoglobulins"/>
    <property type="match status" value="1"/>
</dbReference>
<dbReference type="Pfam" id="PF22669">
    <property type="entry name" value="Exo_endo_phos2"/>
    <property type="match status" value="1"/>
</dbReference>
<dbReference type="STRING" id="5364.A0A5C3N5G9"/>
<gene>
    <name evidence="7" type="ORF">OE88DRAFT_1656577</name>
</gene>
<dbReference type="SMART" id="SM00324">
    <property type="entry name" value="RhoGAP"/>
    <property type="match status" value="1"/>
</dbReference>
<evidence type="ECO:0000256" key="1">
    <source>
        <dbReference type="ARBA" id="ARBA00004146"/>
    </source>
</evidence>
<dbReference type="InterPro" id="IPR046985">
    <property type="entry name" value="IP5"/>
</dbReference>
<feature type="region of interest" description="Disordered" evidence="5">
    <location>
        <begin position="232"/>
        <end position="259"/>
    </location>
</feature>
<keyword evidence="8" id="KW-1185">Reference proteome</keyword>
<dbReference type="InterPro" id="IPR048869">
    <property type="entry name" value="OCRL-1_2_ASH"/>
</dbReference>
<evidence type="ECO:0000256" key="3">
    <source>
        <dbReference type="ARBA" id="ARBA00022753"/>
    </source>
</evidence>
<evidence type="ECO:0000313" key="7">
    <source>
        <dbReference type="EMBL" id="TFK52904.1"/>
    </source>
</evidence>
<dbReference type="Gene3D" id="1.10.555.10">
    <property type="entry name" value="Rho GTPase activation protein"/>
    <property type="match status" value="1"/>
</dbReference>
<dbReference type="InterPro" id="IPR036691">
    <property type="entry name" value="Endo/exonu/phosph_ase_sf"/>
</dbReference>
<feature type="domain" description="Rho-GAP" evidence="6">
    <location>
        <begin position="771"/>
        <end position="955"/>
    </location>
</feature>
<keyword evidence="4" id="KW-0968">Cytoplasmic vesicle</keyword>
<name>A0A5C3N5G9_9AGAM</name>
<dbReference type="GO" id="GO:0004439">
    <property type="term" value="F:phosphatidylinositol-4,5-bisphosphate 5-phosphatase activity"/>
    <property type="evidence" value="ECO:0007669"/>
    <property type="project" value="TreeGrafter"/>
</dbReference>
<organism evidence="7 8">
    <name type="scientific">Heliocybe sulcata</name>
    <dbReference type="NCBI Taxonomy" id="5364"/>
    <lineage>
        <taxon>Eukaryota</taxon>
        <taxon>Fungi</taxon>
        <taxon>Dikarya</taxon>
        <taxon>Basidiomycota</taxon>
        <taxon>Agaricomycotina</taxon>
        <taxon>Agaricomycetes</taxon>
        <taxon>Gloeophyllales</taxon>
        <taxon>Gloeophyllaceae</taxon>
        <taxon>Heliocybe</taxon>
    </lineage>
</organism>
<dbReference type="Proteomes" id="UP000305948">
    <property type="component" value="Unassembled WGS sequence"/>
</dbReference>
<reference evidence="7 8" key="1">
    <citation type="journal article" date="2019" name="Nat. Ecol. Evol.">
        <title>Megaphylogeny resolves global patterns of mushroom evolution.</title>
        <authorList>
            <person name="Varga T."/>
            <person name="Krizsan K."/>
            <person name="Foldi C."/>
            <person name="Dima B."/>
            <person name="Sanchez-Garcia M."/>
            <person name="Sanchez-Ramirez S."/>
            <person name="Szollosi G.J."/>
            <person name="Szarkandi J.G."/>
            <person name="Papp V."/>
            <person name="Albert L."/>
            <person name="Andreopoulos W."/>
            <person name="Angelini C."/>
            <person name="Antonin V."/>
            <person name="Barry K.W."/>
            <person name="Bougher N.L."/>
            <person name="Buchanan P."/>
            <person name="Buyck B."/>
            <person name="Bense V."/>
            <person name="Catcheside P."/>
            <person name="Chovatia M."/>
            <person name="Cooper J."/>
            <person name="Damon W."/>
            <person name="Desjardin D."/>
            <person name="Finy P."/>
            <person name="Geml J."/>
            <person name="Haridas S."/>
            <person name="Hughes K."/>
            <person name="Justo A."/>
            <person name="Karasinski D."/>
            <person name="Kautmanova I."/>
            <person name="Kiss B."/>
            <person name="Kocsube S."/>
            <person name="Kotiranta H."/>
            <person name="LaButti K.M."/>
            <person name="Lechner B.E."/>
            <person name="Liimatainen K."/>
            <person name="Lipzen A."/>
            <person name="Lukacs Z."/>
            <person name="Mihaltcheva S."/>
            <person name="Morgado L.N."/>
            <person name="Niskanen T."/>
            <person name="Noordeloos M.E."/>
            <person name="Ohm R.A."/>
            <person name="Ortiz-Santana B."/>
            <person name="Ovrebo C."/>
            <person name="Racz N."/>
            <person name="Riley R."/>
            <person name="Savchenko A."/>
            <person name="Shiryaev A."/>
            <person name="Soop K."/>
            <person name="Spirin V."/>
            <person name="Szebenyi C."/>
            <person name="Tomsovsky M."/>
            <person name="Tulloss R.E."/>
            <person name="Uehling J."/>
            <person name="Grigoriev I.V."/>
            <person name="Vagvolgyi C."/>
            <person name="Papp T."/>
            <person name="Martin F.M."/>
            <person name="Miettinen O."/>
            <person name="Hibbett D.S."/>
            <person name="Nagy L.G."/>
        </authorList>
    </citation>
    <scope>NUCLEOTIDE SEQUENCE [LARGE SCALE GENOMIC DNA]</scope>
    <source>
        <strain evidence="7 8">OMC1185</strain>
    </source>
</reference>
<dbReference type="SMART" id="SM00128">
    <property type="entry name" value="IPPc"/>
    <property type="match status" value="1"/>
</dbReference>
<sequence>MFKSDAIAKGDLALQQAFPINVDFSMTMAQTRHNTIDLRPSDSHSGLNQSRTELSLSIKADSESDPVSFLTYDVQGLRSVLAECKRLKTQAEERKQSDSPGDYSWMRYYTVKHIPVSLLSKIPPDLRTINKPLHTLLSPASAGLPGDDEFDINLIREEWVRSKAQDIASRKQINLRIRIGTFNVNGKLPSQDLSPWVQGGVDESGHSTVLPPLQPISPFSLGDGAKGILDDAKETRSETEYDTTSVESSTSTINSASKSTLQSKSITSASVRTTSAVSSSSLSSENTLQVDTYAPNGEAQAHAEDTKSDPDLLAFGFQELDLSTEALLYSSKTTREDAWSTAILAGLGEKGALYEKLASKQLVGMLLMIFVKKRLRDCFRDIKVCAVGAGLLGIMGNKGGTAIRLTYVPPSDEGWLARPVTVTFVDAHLAAFDEMMDRRNADFHDLTRRLVFDVAANPADAGDVALLPTLPISIFESDALFWMGASDLNYRIDLPDSDIRTLLKTEPRERGIETLLEFDQLRHCIRDGKSFAGFTEDRITRLPTYRFSSGLLTDSLGYDMKRKPAWTDRILYMKSAGTDLLQESYAGHSEITFSDHKPVSADFELTVPFVDDSQFQSAVRTHWHQVGDMENNDQPPKVKLDSTLLEFGPVHYERDAQKTIGLQNTGEIPCAYRFVPLDAGGPIHPPWLTIEPMAGLLLPSEAINISITVNVTKESASKLNMWTRKLHCTLILHTMFGKDHCITAHGEYQPTCYGNRLSDLVRLPGPMRELSDREKLLSEEQAINAPREVMRLINWLMTYAAEMQDLFLVPGDQDLVANIRECLDTGEEFTFKAEADGRYDRKTTIAFGEALLQFLKSLVEPVIPRHLHSKCVQINDRDEAFELRLKLLQVWISLTAFLHFICQQPSGSPQDSTPTVSRAQLLASIFAPILLSEDPSVYPPLSPLGRRNFLLFFIQ</sequence>
<dbReference type="InterPro" id="IPR000300">
    <property type="entry name" value="IPPc"/>
</dbReference>
<dbReference type="Gene3D" id="3.60.10.10">
    <property type="entry name" value="Endonuclease/exonuclease/phosphatase"/>
    <property type="match status" value="1"/>
</dbReference>
<dbReference type="SUPFAM" id="SSF56219">
    <property type="entry name" value="DNase I-like"/>
    <property type="match status" value="1"/>
</dbReference>
<dbReference type="SUPFAM" id="SSF48350">
    <property type="entry name" value="GTPase activation domain, GAP"/>
    <property type="match status" value="1"/>
</dbReference>
<dbReference type="Pfam" id="PF21310">
    <property type="entry name" value="OCRL-like_ASH"/>
    <property type="match status" value="1"/>
</dbReference>
<dbReference type="Pfam" id="PF00620">
    <property type="entry name" value="RhoGAP"/>
    <property type="match status" value="1"/>
</dbReference>
<evidence type="ECO:0000256" key="4">
    <source>
        <dbReference type="ARBA" id="ARBA00023329"/>
    </source>
</evidence>
<comment type="subcellular location">
    <subcellularLocation>
        <location evidence="2">Cytoplasmic vesicle</location>
        <location evidence="2">Phagosome membrane</location>
    </subcellularLocation>
    <subcellularLocation>
        <location evidence="1">Early endosome membrane</location>
    </subcellularLocation>
</comment>
<evidence type="ECO:0000259" key="6">
    <source>
        <dbReference type="PROSITE" id="PS50238"/>
    </source>
</evidence>
<dbReference type="GO" id="GO:0031901">
    <property type="term" value="C:early endosome membrane"/>
    <property type="evidence" value="ECO:0007669"/>
    <property type="project" value="UniProtKB-SubCell"/>
</dbReference>
<dbReference type="EMBL" id="ML213508">
    <property type="protein sequence ID" value="TFK52904.1"/>
    <property type="molecule type" value="Genomic_DNA"/>
</dbReference>
<dbReference type="OrthoDB" id="7862313at2759"/>